<evidence type="ECO:0000259" key="10">
    <source>
        <dbReference type="Pfam" id="PF23358"/>
    </source>
</evidence>
<feature type="domain" description="OST48 middle" evidence="10">
    <location>
        <begin position="284"/>
        <end position="427"/>
    </location>
</feature>
<keyword evidence="7 8" id="KW-0472">Membrane</keyword>
<evidence type="ECO:0000256" key="7">
    <source>
        <dbReference type="ARBA" id="ARBA00023136"/>
    </source>
</evidence>
<keyword evidence="6 8" id="KW-1133">Transmembrane helix</keyword>
<sequence length="441" mass="48175">MLGGAWLGAVVVEARSVSGDRVLVLVPKVEAAKQYSQLLGSLADRGFDVAVRAATNTSVLLQVDGVRLYDHAIVLSPESKKLGGSLTANDFARFVEDGGNLIAAASSKLSELQRKLASRFGIEYEKRGTTAIDHSSHLRVDNASDHTTVAARMSGTAVPVLSALLARAQTSPVYFKGIAHKYESTNPMMVPVLTGSRTTYSAAFGADTNEGGSPSPSSLSGRAVGLVSVFQARNNARVAFSGSVALFSDELLSQKSGANKQFVTEMSKWTLQEKAVLRETGHRHYLSSTGEQPEHYRVSNEIVYEVDLAVYHDNSWHPYSANDVQFEAIMLDPYIRATLNRTEHTESKTTATYRGDIKLPDRYGTFTFRVNYKRTGYSNVDVRDTVGIWPLRHDEYPRFLTAAYPYYTGSFVMAVGFLALCASWLWTAEPKSKAAAKAKSS</sequence>
<dbReference type="GO" id="GO:0018279">
    <property type="term" value="P:protein N-linked glycosylation via asparagine"/>
    <property type="evidence" value="ECO:0007669"/>
    <property type="project" value="UniProtKB-UniRule"/>
</dbReference>
<dbReference type="PANTHER" id="PTHR10830:SF0">
    <property type="entry name" value="DOLICHYL-DIPHOSPHOOLIGOSACCHARIDE--PROTEIN GLYCOSYLTRANSFERASE 48 KDA SUBUNIT"/>
    <property type="match status" value="1"/>
</dbReference>
<evidence type="ECO:0000256" key="4">
    <source>
        <dbReference type="ARBA" id="ARBA00022692"/>
    </source>
</evidence>
<comment type="caution">
    <text evidence="11">The sequence shown here is derived from an EMBL/GenBank/DDBJ whole genome shotgun (WGS) entry which is preliminary data.</text>
</comment>
<evidence type="ECO:0000256" key="3">
    <source>
        <dbReference type="ARBA" id="ARBA00008743"/>
    </source>
</evidence>
<name>A0A9W8EGA5_9FUNG</name>
<comment type="similarity">
    <text evidence="3 8">Belongs to the DDOST 48 kDa subunit family.</text>
</comment>
<organism evidence="11 12">
    <name type="scientific">Coemansia thaxteri</name>
    <dbReference type="NCBI Taxonomy" id="2663907"/>
    <lineage>
        <taxon>Eukaryota</taxon>
        <taxon>Fungi</taxon>
        <taxon>Fungi incertae sedis</taxon>
        <taxon>Zoopagomycota</taxon>
        <taxon>Kickxellomycotina</taxon>
        <taxon>Kickxellomycetes</taxon>
        <taxon>Kickxellales</taxon>
        <taxon>Kickxellaceae</taxon>
        <taxon>Coemansia</taxon>
    </lineage>
</organism>
<dbReference type="GO" id="GO:0016740">
    <property type="term" value="F:transferase activity"/>
    <property type="evidence" value="ECO:0007669"/>
    <property type="project" value="UniProtKB-KW"/>
</dbReference>
<evidence type="ECO:0000313" key="11">
    <source>
        <dbReference type="EMBL" id="KAJ2005746.1"/>
    </source>
</evidence>
<comment type="subcellular location">
    <subcellularLocation>
        <location evidence="8">Endoplasmic reticulum membrane</location>
        <topology evidence="8">Single-pass type I membrane protein</topology>
    </subcellularLocation>
    <subcellularLocation>
        <location evidence="1">Membrane</location>
        <topology evidence="1">Single-pass type I membrane protein</topology>
    </subcellularLocation>
</comment>
<accession>A0A9W8EGA5</accession>
<keyword evidence="12" id="KW-1185">Reference proteome</keyword>
<keyword evidence="11" id="KW-0808">Transferase</keyword>
<gene>
    <name evidence="11" type="primary">WBP1</name>
    <name evidence="11" type="ORF">H4R26_001789</name>
</gene>
<dbReference type="Pfam" id="PF23358">
    <property type="entry name" value="OST48_MD"/>
    <property type="match status" value="1"/>
</dbReference>
<dbReference type="PANTHER" id="PTHR10830">
    <property type="entry name" value="DOLICHYL-DIPHOSPHOOLIGOSACCHARIDE--PROTEIN GLYCOSYLTRANSFERASE 48 KDA SUBUNIT"/>
    <property type="match status" value="1"/>
</dbReference>
<comment type="function">
    <text evidence="8">Subunit of the oligosaccharyl transferase (OST) complex that catalyzes the initial transfer of a defined glycan (Glc(3)Man(9)GlcNAc(2) in eukaryotes) from the lipid carrier dolichol-pyrophosphate to an asparagine residue within an Asn-X-Ser/Thr consensus motif in nascent polypeptide chains, the first step in protein N-glycosylation. N-glycosylation occurs cotranslationally and the complex associates with the Sec61 complex at the channel-forming translocon complex that mediates protein translocation across the endoplasmic reticulum (ER).</text>
</comment>
<feature type="domain" description="OST48 N-terminal" evidence="9">
    <location>
        <begin position="21"/>
        <end position="270"/>
    </location>
</feature>
<feature type="transmembrane region" description="Helical" evidence="8">
    <location>
        <begin position="404"/>
        <end position="427"/>
    </location>
</feature>
<evidence type="ECO:0000313" key="12">
    <source>
        <dbReference type="Proteomes" id="UP001150907"/>
    </source>
</evidence>
<dbReference type="Proteomes" id="UP001150907">
    <property type="component" value="Unassembled WGS sequence"/>
</dbReference>
<dbReference type="InterPro" id="IPR055459">
    <property type="entry name" value="OST48_MD"/>
</dbReference>
<dbReference type="EMBL" id="JANBQF010000087">
    <property type="protein sequence ID" value="KAJ2005746.1"/>
    <property type="molecule type" value="Genomic_DNA"/>
</dbReference>
<evidence type="ECO:0000256" key="6">
    <source>
        <dbReference type="ARBA" id="ARBA00022989"/>
    </source>
</evidence>
<evidence type="ECO:0000259" key="9">
    <source>
        <dbReference type="Pfam" id="PF03345"/>
    </source>
</evidence>
<dbReference type="OrthoDB" id="29105at2759"/>
<proteinExistence type="inferred from homology"/>
<dbReference type="Pfam" id="PF03345">
    <property type="entry name" value="OST48_N"/>
    <property type="match status" value="1"/>
</dbReference>
<dbReference type="AlphaFoldDB" id="A0A9W8EGA5"/>
<evidence type="ECO:0000256" key="1">
    <source>
        <dbReference type="ARBA" id="ARBA00004479"/>
    </source>
</evidence>
<keyword evidence="4 8" id="KW-0812">Transmembrane</keyword>
<evidence type="ECO:0000256" key="5">
    <source>
        <dbReference type="ARBA" id="ARBA00022824"/>
    </source>
</evidence>
<comment type="subunit">
    <text evidence="8">Component of the oligosaccharyltransferase (OST) complex.</text>
</comment>
<dbReference type="InterPro" id="IPR005013">
    <property type="entry name" value="DDOST_48_kDa_subunit"/>
</dbReference>
<keyword evidence="5 8" id="KW-0256">Endoplasmic reticulum</keyword>
<reference evidence="11" key="1">
    <citation type="submission" date="2022-07" db="EMBL/GenBank/DDBJ databases">
        <title>Phylogenomic reconstructions and comparative analyses of Kickxellomycotina fungi.</title>
        <authorList>
            <person name="Reynolds N.K."/>
            <person name="Stajich J.E."/>
            <person name="Barry K."/>
            <person name="Grigoriev I.V."/>
            <person name="Crous P."/>
            <person name="Smith M.E."/>
        </authorList>
    </citation>
    <scope>NUCLEOTIDE SEQUENCE</scope>
    <source>
        <strain evidence="11">IMI 214461</strain>
    </source>
</reference>
<dbReference type="GO" id="GO:0008250">
    <property type="term" value="C:oligosaccharyltransferase complex"/>
    <property type="evidence" value="ECO:0007669"/>
    <property type="project" value="TreeGrafter"/>
</dbReference>
<evidence type="ECO:0000256" key="8">
    <source>
        <dbReference type="RuleBase" id="RU361142"/>
    </source>
</evidence>
<protein>
    <recommendedName>
        <fullName evidence="8">Dolichyl-diphosphooligosaccharide--protein glycosyltransferase subunit WBP1</fullName>
        <shortName evidence="8">Oligosaccharyl transferase subunit WBP1</shortName>
    </recommendedName>
</protein>
<evidence type="ECO:0000256" key="2">
    <source>
        <dbReference type="ARBA" id="ARBA00004922"/>
    </source>
</evidence>
<comment type="pathway">
    <text evidence="2 8">Protein modification; protein glycosylation.</text>
</comment>
<dbReference type="InterPro" id="IPR055457">
    <property type="entry name" value="OST48_N"/>
</dbReference>